<evidence type="ECO:0000313" key="5">
    <source>
        <dbReference type="EMBL" id="MXO02964.1"/>
    </source>
</evidence>
<dbReference type="GO" id="GO:0052621">
    <property type="term" value="F:diguanylate cyclase activity"/>
    <property type="evidence" value="ECO:0007669"/>
    <property type="project" value="UniProtKB-EC"/>
</dbReference>
<dbReference type="EMBL" id="WUML01000039">
    <property type="protein sequence ID" value="MXO02964.1"/>
    <property type="molecule type" value="Genomic_DNA"/>
</dbReference>
<evidence type="ECO:0000256" key="1">
    <source>
        <dbReference type="ARBA" id="ARBA00012528"/>
    </source>
</evidence>
<feature type="transmembrane region" description="Helical" evidence="3">
    <location>
        <begin position="75"/>
        <end position="95"/>
    </location>
</feature>
<feature type="domain" description="GGDEF" evidence="4">
    <location>
        <begin position="257"/>
        <end position="394"/>
    </location>
</feature>
<keyword evidence="3" id="KW-1133">Transmembrane helix</keyword>
<proteinExistence type="predicted"/>
<dbReference type="NCBIfam" id="TIGR00254">
    <property type="entry name" value="GGDEF"/>
    <property type="match status" value="1"/>
</dbReference>
<reference evidence="5 6" key="1">
    <citation type="submission" date="2019-12" db="EMBL/GenBank/DDBJ databases">
        <title>Shinella granuli gen. nov., sp. nov., and proposal of the reclassification of Zoogloea ramigera ATCC 19623 as Shinella zoogloeoides sp. nov.</title>
        <authorList>
            <person name="Gao J."/>
        </authorList>
    </citation>
    <scope>NUCLEOTIDE SEQUENCE [LARGE SCALE GENOMIC DNA]</scope>
    <source>
        <strain evidence="5 6">DSM 287</strain>
    </source>
</reference>
<dbReference type="CDD" id="cd01949">
    <property type="entry name" value="GGDEF"/>
    <property type="match status" value="1"/>
</dbReference>
<protein>
    <recommendedName>
        <fullName evidence="1">diguanylate cyclase</fullName>
        <ecNumber evidence="1">2.7.7.65</ecNumber>
    </recommendedName>
</protein>
<dbReference type="GO" id="GO:0043709">
    <property type="term" value="P:cell adhesion involved in single-species biofilm formation"/>
    <property type="evidence" value="ECO:0007669"/>
    <property type="project" value="TreeGrafter"/>
</dbReference>
<comment type="caution">
    <text evidence="5">The sequence shown here is derived from an EMBL/GenBank/DDBJ whole genome shotgun (WGS) entry which is preliminary data.</text>
</comment>
<dbReference type="AlphaFoldDB" id="A0A6N8TP91"/>
<comment type="catalytic activity">
    <reaction evidence="2">
        <text>2 GTP = 3',3'-c-di-GMP + 2 diphosphate</text>
        <dbReference type="Rhea" id="RHEA:24898"/>
        <dbReference type="ChEBI" id="CHEBI:33019"/>
        <dbReference type="ChEBI" id="CHEBI:37565"/>
        <dbReference type="ChEBI" id="CHEBI:58805"/>
        <dbReference type="EC" id="2.7.7.65"/>
    </reaction>
</comment>
<dbReference type="InterPro" id="IPR050469">
    <property type="entry name" value="Diguanylate_Cyclase"/>
</dbReference>
<dbReference type="Pfam" id="PF00990">
    <property type="entry name" value="GGDEF"/>
    <property type="match status" value="1"/>
</dbReference>
<dbReference type="InterPro" id="IPR043128">
    <property type="entry name" value="Rev_trsase/Diguanyl_cyclase"/>
</dbReference>
<keyword evidence="3" id="KW-0812">Transmembrane</keyword>
<dbReference type="GO" id="GO:0005886">
    <property type="term" value="C:plasma membrane"/>
    <property type="evidence" value="ECO:0007669"/>
    <property type="project" value="TreeGrafter"/>
</dbReference>
<evidence type="ECO:0000313" key="6">
    <source>
        <dbReference type="Proteomes" id="UP000440304"/>
    </source>
</evidence>
<dbReference type="SUPFAM" id="SSF55073">
    <property type="entry name" value="Nucleotide cyclase"/>
    <property type="match status" value="1"/>
</dbReference>
<name>A0A6N8TP91_SHIZO</name>
<dbReference type="GO" id="GO:1902201">
    <property type="term" value="P:negative regulation of bacterial-type flagellum-dependent cell motility"/>
    <property type="evidence" value="ECO:0007669"/>
    <property type="project" value="TreeGrafter"/>
</dbReference>
<feature type="transmembrane region" description="Helical" evidence="3">
    <location>
        <begin position="154"/>
        <end position="171"/>
    </location>
</feature>
<dbReference type="RefSeq" id="WP_160788123.1">
    <property type="nucleotide sequence ID" value="NZ_JBHSTY010000037.1"/>
</dbReference>
<dbReference type="SMART" id="SM00267">
    <property type="entry name" value="GGDEF"/>
    <property type="match status" value="1"/>
</dbReference>
<dbReference type="OrthoDB" id="9759607at2"/>
<dbReference type="EC" id="2.7.7.65" evidence="1"/>
<dbReference type="Gene3D" id="3.30.70.270">
    <property type="match status" value="1"/>
</dbReference>
<organism evidence="5 6">
    <name type="scientific">Shinella zoogloeoides</name>
    <name type="common">Crabtreella saccharophila</name>
    <dbReference type="NCBI Taxonomy" id="352475"/>
    <lineage>
        <taxon>Bacteria</taxon>
        <taxon>Pseudomonadati</taxon>
        <taxon>Pseudomonadota</taxon>
        <taxon>Alphaproteobacteria</taxon>
        <taxon>Hyphomicrobiales</taxon>
        <taxon>Rhizobiaceae</taxon>
        <taxon>Shinella</taxon>
    </lineage>
</organism>
<dbReference type="PANTHER" id="PTHR45138:SF9">
    <property type="entry name" value="DIGUANYLATE CYCLASE DGCM-RELATED"/>
    <property type="match status" value="1"/>
</dbReference>
<evidence type="ECO:0000256" key="2">
    <source>
        <dbReference type="ARBA" id="ARBA00034247"/>
    </source>
</evidence>
<dbReference type="InterPro" id="IPR029787">
    <property type="entry name" value="Nucleotide_cyclase"/>
</dbReference>
<evidence type="ECO:0000259" key="4">
    <source>
        <dbReference type="PROSITE" id="PS50887"/>
    </source>
</evidence>
<dbReference type="FunFam" id="3.30.70.270:FF:000001">
    <property type="entry name" value="Diguanylate cyclase domain protein"/>
    <property type="match status" value="1"/>
</dbReference>
<evidence type="ECO:0000256" key="3">
    <source>
        <dbReference type="SAM" id="Phobius"/>
    </source>
</evidence>
<dbReference type="PROSITE" id="PS50887">
    <property type="entry name" value="GGDEF"/>
    <property type="match status" value="1"/>
</dbReference>
<accession>A0A6N8TP91</accession>
<gene>
    <name evidence="5" type="ORF">GR156_21940</name>
</gene>
<dbReference type="Proteomes" id="UP000440304">
    <property type="component" value="Unassembled WGS sequence"/>
</dbReference>
<dbReference type="InterPro" id="IPR000160">
    <property type="entry name" value="GGDEF_dom"/>
</dbReference>
<dbReference type="PANTHER" id="PTHR45138">
    <property type="entry name" value="REGULATORY COMPONENTS OF SENSORY TRANSDUCTION SYSTEM"/>
    <property type="match status" value="1"/>
</dbReference>
<keyword evidence="3" id="KW-0472">Membrane</keyword>
<feature type="transmembrane region" description="Helical" evidence="3">
    <location>
        <begin position="43"/>
        <end position="63"/>
    </location>
</feature>
<feature type="transmembrane region" description="Helical" evidence="3">
    <location>
        <begin position="183"/>
        <end position="202"/>
    </location>
</feature>
<feature type="transmembrane region" description="Helical" evidence="3">
    <location>
        <begin position="107"/>
        <end position="123"/>
    </location>
</feature>
<sequence>MTEKSKDQLRDHVERQLADKGSLLTFSPMVKARYEEETGTARCRHLVICGLFALALYNVFLISDWRLIRDISDQALIVRLAVVTPLALLIVAILLRNPSPFVREASQTSISIIVTASVLYLSSTSDSPLAIYHHFGVVLVILFANVVQQLHFPYAVAASIGTVALYVGVVLNLDNFPGEASLTAIMIMIGAAVFTLIANYTLERQLRLAYLLGLRDRLRKEELEALARIDPLTGLGNRRQLDRRLDALWTPTAGASTPVGAILIDVDHFKAYNDNYGHPAGDLCLKRIAALIAGELRGTDDVAFRFGGEEFVVILARTDMMDGVRIAERIRKAIEAAAIPHAYSAVAPYVTVSLGVSGATPESTVTRDEMILSADTALYAAKRNGRNQVWPPRGKAAASVTHIREVRR</sequence>